<comment type="similarity">
    <text evidence="7">Belongs to the DHHC palmitoyltransferase family.</text>
</comment>
<evidence type="ECO:0000256" key="5">
    <source>
        <dbReference type="ARBA" id="ARBA00023136"/>
    </source>
</evidence>
<accession>A0A8C0L0G9</accession>
<organism evidence="10 11">
    <name type="scientific">Canis lupus dingo</name>
    <name type="common">dingo</name>
    <dbReference type="NCBI Taxonomy" id="286419"/>
    <lineage>
        <taxon>Eukaryota</taxon>
        <taxon>Metazoa</taxon>
        <taxon>Chordata</taxon>
        <taxon>Craniata</taxon>
        <taxon>Vertebrata</taxon>
        <taxon>Euteleostomi</taxon>
        <taxon>Mammalia</taxon>
        <taxon>Eutheria</taxon>
        <taxon>Laurasiatheria</taxon>
        <taxon>Carnivora</taxon>
        <taxon>Caniformia</taxon>
        <taxon>Canidae</taxon>
        <taxon>Canis</taxon>
    </lineage>
</organism>
<evidence type="ECO:0000256" key="7">
    <source>
        <dbReference type="RuleBase" id="RU079119"/>
    </source>
</evidence>
<keyword evidence="3 7" id="KW-0812">Transmembrane</keyword>
<feature type="region of interest" description="Disordered" evidence="8">
    <location>
        <begin position="387"/>
        <end position="471"/>
    </location>
</feature>
<dbReference type="Pfam" id="PF01529">
    <property type="entry name" value="DHHC"/>
    <property type="match status" value="1"/>
</dbReference>
<keyword evidence="6 7" id="KW-0012">Acyltransferase</keyword>
<feature type="compositionally biased region" description="Basic residues" evidence="8">
    <location>
        <begin position="410"/>
        <end position="420"/>
    </location>
</feature>
<dbReference type="GO" id="GO:0140374">
    <property type="term" value="P:antiviral innate immune response"/>
    <property type="evidence" value="ECO:0007669"/>
    <property type="project" value="Ensembl"/>
</dbReference>
<gene>
    <name evidence="10" type="primary">ZDHHC1</name>
</gene>
<reference evidence="10" key="2">
    <citation type="submission" date="2025-09" db="UniProtKB">
        <authorList>
            <consortium name="Ensembl"/>
        </authorList>
    </citation>
    <scope>IDENTIFICATION</scope>
</reference>
<keyword evidence="2 7" id="KW-0808">Transferase</keyword>
<dbReference type="InterPro" id="IPR039859">
    <property type="entry name" value="PFA4/ZDH16/20/ERF2-like"/>
</dbReference>
<feature type="region of interest" description="Disordered" evidence="8">
    <location>
        <begin position="22"/>
        <end position="48"/>
    </location>
</feature>
<evidence type="ECO:0000313" key="10">
    <source>
        <dbReference type="Ensembl" id="ENSCAFP00020022993.1"/>
    </source>
</evidence>
<evidence type="ECO:0000256" key="6">
    <source>
        <dbReference type="ARBA" id="ARBA00023315"/>
    </source>
</evidence>
<dbReference type="InterPro" id="IPR001594">
    <property type="entry name" value="Palmitoyltrfase_DHHC"/>
</dbReference>
<dbReference type="GO" id="GO:0005794">
    <property type="term" value="C:Golgi apparatus"/>
    <property type="evidence" value="ECO:0007669"/>
    <property type="project" value="TreeGrafter"/>
</dbReference>
<dbReference type="GO" id="GO:0002230">
    <property type="term" value="P:positive regulation of defense response to virus by host"/>
    <property type="evidence" value="ECO:0007669"/>
    <property type="project" value="Ensembl"/>
</dbReference>
<dbReference type="Proteomes" id="UP000694391">
    <property type="component" value="Unplaced"/>
</dbReference>
<reference evidence="10" key="1">
    <citation type="submission" date="2025-08" db="UniProtKB">
        <authorList>
            <consortium name="Ensembl"/>
        </authorList>
    </citation>
    <scope>IDENTIFICATION</scope>
</reference>
<dbReference type="GO" id="GO:0005783">
    <property type="term" value="C:endoplasmic reticulum"/>
    <property type="evidence" value="ECO:0007669"/>
    <property type="project" value="TreeGrafter"/>
</dbReference>
<evidence type="ECO:0000259" key="9">
    <source>
        <dbReference type="Pfam" id="PF01529"/>
    </source>
</evidence>
<feature type="region of interest" description="Disordered" evidence="8">
    <location>
        <begin position="161"/>
        <end position="189"/>
    </location>
</feature>
<keyword evidence="4 7" id="KW-1133">Transmembrane helix</keyword>
<dbReference type="Ensembl" id="ENSCAFT00020026605.1">
    <property type="protein sequence ID" value="ENSCAFP00020022993.1"/>
    <property type="gene ID" value="ENSCAFG00020018166.1"/>
</dbReference>
<comment type="subcellular location">
    <subcellularLocation>
        <location evidence="1">Membrane</location>
        <topology evidence="1">Multi-pass membrane protein</topology>
    </subcellularLocation>
</comment>
<dbReference type="GO" id="GO:1905668">
    <property type="term" value="P:positive regulation of protein localization to endosome"/>
    <property type="evidence" value="ECO:0007669"/>
    <property type="project" value="Ensembl"/>
</dbReference>
<feature type="transmembrane region" description="Helical" evidence="7">
    <location>
        <begin position="286"/>
        <end position="315"/>
    </location>
</feature>
<dbReference type="GO" id="GO:1900227">
    <property type="term" value="P:positive regulation of NLRP3 inflammasome complex assembly"/>
    <property type="evidence" value="ECO:0007669"/>
    <property type="project" value="Ensembl"/>
</dbReference>
<dbReference type="PROSITE" id="PS50216">
    <property type="entry name" value="DHHC"/>
    <property type="match status" value="1"/>
</dbReference>
<feature type="transmembrane region" description="Helical" evidence="7">
    <location>
        <begin position="222"/>
        <end position="246"/>
    </location>
</feature>
<sequence>MSPCSSSFGSLWASPDRLRFSGRMPVKFPQTGKETGTQKNGEVRKSNAGPGPSSLVLFCSLVPHLRVSWLAQGPCLERKPCLHFLPPGGRSAIPKWGSVSRPAPPASGLRRFRREASCGCSASRCRQRAFALPVATRPAGLKGRPYRHRLEAGRALAPPSPARLPAARGEVRREQPTACGPSTPSRRSARSKHCSACNKCVCGFDHHCKWLNNCVGERNYRLFLHSVASALLGVLLLVLVATYVFVEFFVNPMRLRTNHHFEVLKNHTDVWFVFLPAAPVETQAPAILALAALLILLGLLSTALLGHLFCFHIYLMWHKLTTYEYIVQHRLPQEAKGAHRELESCPPKMRPIQEMEFYMRTFSHVRPEPPGQARPATVNANLSQFFATRGQGEPPPPSSSETRALPPRIRPQKKRKRRMYKVPASGTLEPESPLPRLPGPGAPGPRSSSLSDSAGSSPVHAAGPAGAYHSASAESMDEIPVAQTRLGSAALAAPVGRGREPGLALQLRAPAVFVSPSSGETRVRGGLEAGLA</sequence>
<proteinExistence type="inferred from homology"/>
<dbReference type="AlphaFoldDB" id="A0A8C0L0G9"/>
<protein>
    <recommendedName>
        <fullName evidence="7">Palmitoyltransferase</fullName>
        <ecNumber evidence="7">2.3.1.225</ecNumber>
    </recommendedName>
</protein>
<dbReference type="EC" id="2.3.1.225" evidence="7"/>
<dbReference type="GO" id="GO:0006612">
    <property type="term" value="P:protein targeting to membrane"/>
    <property type="evidence" value="ECO:0007669"/>
    <property type="project" value="TreeGrafter"/>
</dbReference>
<dbReference type="GeneTree" id="ENSGT00940000159191"/>
<dbReference type="GO" id="GO:0019706">
    <property type="term" value="F:protein-cysteine S-palmitoyltransferase activity"/>
    <property type="evidence" value="ECO:0007669"/>
    <property type="project" value="UniProtKB-EC"/>
</dbReference>
<evidence type="ECO:0000256" key="1">
    <source>
        <dbReference type="ARBA" id="ARBA00004141"/>
    </source>
</evidence>
<dbReference type="PANTHER" id="PTHR22883">
    <property type="entry name" value="ZINC FINGER DHHC DOMAIN CONTAINING PROTEIN"/>
    <property type="match status" value="1"/>
</dbReference>
<keyword evidence="5 7" id="KW-0472">Membrane</keyword>
<keyword evidence="11" id="KW-1185">Reference proteome</keyword>
<evidence type="ECO:0000313" key="11">
    <source>
        <dbReference type="Proteomes" id="UP000694391"/>
    </source>
</evidence>
<evidence type="ECO:0000256" key="4">
    <source>
        <dbReference type="ARBA" id="ARBA00022989"/>
    </source>
</evidence>
<feature type="compositionally biased region" description="Pro residues" evidence="8">
    <location>
        <begin position="432"/>
        <end position="443"/>
    </location>
</feature>
<name>A0A8C0L0G9_CANLU</name>
<feature type="domain" description="Palmitoyltransferase DHHC" evidence="9">
    <location>
        <begin position="185"/>
        <end position="328"/>
    </location>
</feature>
<feature type="compositionally biased region" description="Low complexity" evidence="8">
    <location>
        <begin position="444"/>
        <end position="457"/>
    </location>
</feature>
<evidence type="ECO:0000256" key="2">
    <source>
        <dbReference type="ARBA" id="ARBA00022679"/>
    </source>
</evidence>
<dbReference type="GO" id="GO:0010008">
    <property type="term" value="C:endosome membrane"/>
    <property type="evidence" value="ECO:0007669"/>
    <property type="project" value="Ensembl"/>
</dbReference>
<comment type="catalytic activity">
    <reaction evidence="7">
        <text>L-cysteinyl-[protein] + hexadecanoyl-CoA = S-hexadecanoyl-L-cysteinyl-[protein] + CoA</text>
        <dbReference type="Rhea" id="RHEA:36683"/>
        <dbReference type="Rhea" id="RHEA-COMP:10131"/>
        <dbReference type="Rhea" id="RHEA-COMP:11032"/>
        <dbReference type="ChEBI" id="CHEBI:29950"/>
        <dbReference type="ChEBI" id="CHEBI:57287"/>
        <dbReference type="ChEBI" id="CHEBI:57379"/>
        <dbReference type="ChEBI" id="CHEBI:74151"/>
        <dbReference type="EC" id="2.3.1.225"/>
    </reaction>
</comment>
<evidence type="ECO:0000256" key="8">
    <source>
        <dbReference type="SAM" id="MobiDB-lite"/>
    </source>
</evidence>
<comment type="domain">
    <text evidence="7">The DHHC domain is required for palmitoyltransferase activity.</text>
</comment>
<evidence type="ECO:0000256" key="3">
    <source>
        <dbReference type="ARBA" id="ARBA00022692"/>
    </source>
</evidence>
<dbReference type="PANTHER" id="PTHR22883:SF8">
    <property type="entry name" value="PALMITOYLTRANSFERASE ZDHHC1"/>
    <property type="match status" value="1"/>
</dbReference>
<dbReference type="GO" id="GO:0032461">
    <property type="term" value="P:positive regulation of protein oligomerization"/>
    <property type="evidence" value="ECO:0007669"/>
    <property type="project" value="Ensembl"/>
</dbReference>